<evidence type="ECO:0000313" key="1">
    <source>
        <dbReference type="EMBL" id="GFD07715.1"/>
    </source>
</evidence>
<feature type="non-terminal residue" evidence="1">
    <location>
        <position position="127"/>
    </location>
</feature>
<keyword evidence="1" id="KW-0695">RNA-directed DNA polymerase</keyword>
<gene>
    <name evidence="1" type="ORF">Tci_879684</name>
</gene>
<dbReference type="GO" id="GO:0003964">
    <property type="term" value="F:RNA-directed DNA polymerase activity"/>
    <property type="evidence" value="ECO:0007669"/>
    <property type="project" value="UniProtKB-KW"/>
</dbReference>
<keyword evidence="1" id="KW-0808">Transferase</keyword>
<organism evidence="1">
    <name type="scientific">Tanacetum cinerariifolium</name>
    <name type="common">Dalmatian daisy</name>
    <name type="synonym">Chrysanthemum cinerariifolium</name>
    <dbReference type="NCBI Taxonomy" id="118510"/>
    <lineage>
        <taxon>Eukaryota</taxon>
        <taxon>Viridiplantae</taxon>
        <taxon>Streptophyta</taxon>
        <taxon>Embryophyta</taxon>
        <taxon>Tracheophyta</taxon>
        <taxon>Spermatophyta</taxon>
        <taxon>Magnoliopsida</taxon>
        <taxon>eudicotyledons</taxon>
        <taxon>Gunneridae</taxon>
        <taxon>Pentapetalae</taxon>
        <taxon>asterids</taxon>
        <taxon>campanulids</taxon>
        <taxon>Asterales</taxon>
        <taxon>Asteraceae</taxon>
        <taxon>Asteroideae</taxon>
        <taxon>Anthemideae</taxon>
        <taxon>Anthemidinae</taxon>
        <taxon>Tanacetum</taxon>
    </lineage>
</organism>
<accession>A0A699TAZ8</accession>
<feature type="non-terminal residue" evidence="1">
    <location>
        <position position="1"/>
    </location>
</feature>
<protein>
    <submittedName>
        <fullName evidence="1">Putative reverse transcriptase domain-containing protein</fullName>
    </submittedName>
</protein>
<keyword evidence="1" id="KW-0548">Nucleotidyltransferase</keyword>
<dbReference type="AlphaFoldDB" id="A0A699TAZ8"/>
<sequence>QRRHDAIWVVVDHLTKSAHFLPIRKDYPVGERVIEGPEMIDVTNEKVAVAKEKLKEARTRQKSYADKHRRSIEFQPGDRVFLRYHLHVESDASVSRASLVLISSDLSRFLIVLVRFRIVWRYLLSCR</sequence>
<dbReference type="EMBL" id="BKCJ011233290">
    <property type="protein sequence ID" value="GFD07715.1"/>
    <property type="molecule type" value="Genomic_DNA"/>
</dbReference>
<proteinExistence type="predicted"/>
<comment type="caution">
    <text evidence="1">The sequence shown here is derived from an EMBL/GenBank/DDBJ whole genome shotgun (WGS) entry which is preliminary data.</text>
</comment>
<reference evidence="1" key="1">
    <citation type="journal article" date="2019" name="Sci. Rep.">
        <title>Draft genome of Tanacetum cinerariifolium, the natural source of mosquito coil.</title>
        <authorList>
            <person name="Yamashiro T."/>
            <person name="Shiraishi A."/>
            <person name="Satake H."/>
            <person name="Nakayama K."/>
        </authorList>
    </citation>
    <scope>NUCLEOTIDE SEQUENCE</scope>
</reference>
<name>A0A699TAZ8_TANCI</name>